<keyword evidence="9" id="KW-0492">Microsome</keyword>
<dbReference type="InterPro" id="IPR001128">
    <property type="entry name" value="Cyt_P450"/>
</dbReference>
<dbReference type="Proteomes" id="UP000887566">
    <property type="component" value="Unplaced"/>
</dbReference>
<accession>A0A914UVJ1</accession>
<dbReference type="PANTHER" id="PTHR24289:SF21">
    <property type="entry name" value="CYTOCHROME P450 1A"/>
    <property type="match status" value="1"/>
</dbReference>
<keyword evidence="11 14" id="KW-0408">Iron</keyword>
<proteinExistence type="inferred from homology"/>
<evidence type="ECO:0000256" key="13">
    <source>
        <dbReference type="ARBA" id="ARBA00023136"/>
    </source>
</evidence>
<dbReference type="PROSITE" id="PS00086">
    <property type="entry name" value="CYTOCHROME_P450"/>
    <property type="match status" value="1"/>
</dbReference>
<dbReference type="GO" id="GO:0020037">
    <property type="term" value="F:heme binding"/>
    <property type="evidence" value="ECO:0007669"/>
    <property type="project" value="InterPro"/>
</dbReference>
<feature type="binding site" description="axial binding residue" evidence="14">
    <location>
        <position position="445"/>
    </location>
    <ligand>
        <name>heme</name>
        <dbReference type="ChEBI" id="CHEBI:30413"/>
    </ligand>
    <ligandPart>
        <name>Fe</name>
        <dbReference type="ChEBI" id="CHEBI:18248"/>
    </ligandPart>
</feature>
<evidence type="ECO:0000256" key="2">
    <source>
        <dbReference type="ARBA" id="ARBA00004174"/>
    </source>
</evidence>
<evidence type="ECO:0000256" key="14">
    <source>
        <dbReference type="PIRSR" id="PIRSR602401-1"/>
    </source>
</evidence>
<dbReference type="InterPro" id="IPR036396">
    <property type="entry name" value="Cyt_P450_sf"/>
</dbReference>
<dbReference type="InterPro" id="IPR017972">
    <property type="entry name" value="Cyt_P450_CS"/>
</dbReference>
<keyword evidence="10 15" id="KW-0560">Oxidoreductase</keyword>
<dbReference type="GO" id="GO:0042448">
    <property type="term" value="P:progesterone metabolic process"/>
    <property type="evidence" value="ECO:0007669"/>
    <property type="project" value="TreeGrafter"/>
</dbReference>
<evidence type="ECO:0000256" key="6">
    <source>
        <dbReference type="ARBA" id="ARBA00022617"/>
    </source>
</evidence>
<comment type="subcellular location">
    <subcellularLocation>
        <location evidence="3">Endoplasmic reticulum membrane</location>
        <topology evidence="3">Peripheral membrane protein</topology>
    </subcellularLocation>
    <subcellularLocation>
        <location evidence="2">Microsome membrane</location>
        <topology evidence="2">Peripheral membrane protein</topology>
    </subcellularLocation>
</comment>
<evidence type="ECO:0000256" key="7">
    <source>
        <dbReference type="ARBA" id="ARBA00022723"/>
    </source>
</evidence>
<dbReference type="AlphaFoldDB" id="A0A914UVJ1"/>
<dbReference type="EC" id="1.14.14.1" evidence="5"/>
<dbReference type="PRINTS" id="PR00385">
    <property type="entry name" value="P450"/>
</dbReference>
<evidence type="ECO:0000256" key="3">
    <source>
        <dbReference type="ARBA" id="ARBA00004406"/>
    </source>
</evidence>
<keyword evidence="16" id="KW-1185">Reference proteome</keyword>
<dbReference type="Gene3D" id="1.10.630.10">
    <property type="entry name" value="Cytochrome P450"/>
    <property type="match status" value="1"/>
</dbReference>
<keyword evidence="13" id="KW-0472">Membrane</keyword>
<evidence type="ECO:0000256" key="10">
    <source>
        <dbReference type="ARBA" id="ARBA00023002"/>
    </source>
</evidence>
<dbReference type="GO" id="GO:0004508">
    <property type="term" value="F:steroid 17-alpha-monooxygenase activity"/>
    <property type="evidence" value="ECO:0007669"/>
    <property type="project" value="TreeGrafter"/>
</dbReference>
<evidence type="ECO:0000313" key="17">
    <source>
        <dbReference type="WBParaSite" id="PSAMB.scaffold1248size33856.g11954.t1"/>
    </source>
</evidence>
<organism evidence="16 17">
    <name type="scientific">Plectus sambesii</name>
    <dbReference type="NCBI Taxonomy" id="2011161"/>
    <lineage>
        <taxon>Eukaryota</taxon>
        <taxon>Metazoa</taxon>
        <taxon>Ecdysozoa</taxon>
        <taxon>Nematoda</taxon>
        <taxon>Chromadorea</taxon>
        <taxon>Plectida</taxon>
        <taxon>Plectina</taxon>
        <taxon>Plectoidea</taxon>
        <taxon>Plectidae</taxon>
        <taxon>Plectus</taxon>
    </lineage>
</organism>
<dbReference type="FunFam" id="1.10.630.10:FF:000238">
    <property type="entry name" value="Cytochrome P450 2A6"/>
    <property type="match status" value="1"/>
</dbReference>
<evidence type="ECO:0000256" key="8">
    <source>
        <dbReference type="ARBA" id="ARBA00022824"/>
    </source>
</evidence>
<dbReference type="WBParaSite" id="PSAMB.scaffold1248size33856.g11954.t1">
    <property type="protein sequence ID" value="PSAMB.scaffold1248size33856.g11954.t1"/>
    <property type="gene ID" value="PSAMB.scaffold1248size33856.g11954"/>
</dbReference>
<dbReference type="GO" id="GO:0005789">
    <property type="term" value="C:endoplasmic reticulum membrane"/>
    <property type="evidence" value="ECO:0007669"/>
    <property type="project" value="UniProtKB-SubCell"/>
</dbReference>
<evidence type="ECO:0000256" key="5">
    <source>
        <dbReference type="ARBA" id="ARBA00012109"/>
    </source>
</evidence>
<keyword evidence="12 15" id="KW-0503">Monooxygenase</keyword>
<dbReference type="PANTHER" id="PTHR24289">
    <property type="entry name" value="STEROID 17-ALPHA-HYDROXYLASE/17,20 LYASE"/>
    <property type="match status" value="1"/>
</dbReference>
<evidence type="ECO:0000256" key="4">
    <source>
        <dbReference type="ARBA" id="ARBA00010617"/>
    </source>
</evidence>
<evidence type="ECO:0000256" key="11">
    <source>
        <dbReference type="ARBA" id="ARBA00023004"/>
    </source>
</evidence>
<evidence type="ECO:0000256" key="1">
    <source>
        <dbReference type="ARBA" id="ARBA00001971"/>
    </source>
</evidence>
<evidence type="ECO:0000256" key="12">
    <source>
        <dbReference type="ARBA" id="ARBA00023033"/>
    </source>
</evidence>
<dbReference type="GO" id="GO:0042446">
    <property type="term" value="P:hormone biosynthetic process"/>
    <property type="evidence" value="ECO:0007669"/>
    <property type="project" value="TreeGrafter"/>
</dbReference>
<dbReference type="PRINTS" id="PR00463">
    <property type="entry name" value="EP450I"/>
</dbReference>
<keyword evidence="6 14" id="KW-0349">Heme</keyword>
<dbReference type="InterPro" id="IPR002401">
    <property type="entry name" value="Cyt_P450_E_grp-I"/>
</dbReference>
<comment type="similarity">
    <text evidence="4 15">Belongs to the cytochrome P450 family.</text>
</comment>
<name>A0A914UVJ1_9BILA</name>
<keyword evidence="7 14" id="KW-0479">Metal-binding</keyword>
<reference evidence="17" key="1">
    <citation type="submission" date="2022-11" db="UniProtKB">
        <authorList>
            <consortium name="WormBaseParasite"/>
        </authorList>
    </citation>
    <scope>IDENTIFICATION</scope>
</reference>
<sequence>MIAWTIVQIAVLIWAIRMLWKYYAVSGGNKFGLPEPPGPYGLPVIGYIPFLGSKAHLTFAKLSQKYGDIFQVQLGSQKVVVLNSLDVIKEAHIKDASFAGRPSSASIEIFLKETTTNFSLRTGDARWKFLRKISIKALSMFASSRNSRLEAVVDEANEELHAELQALNGQPTDPQQNIFDGVAGVSGTIMFGLDFSNKDSLLKPVVSLGQKLSTFLAVGSVLDSLPFGPWIMRHQVKDFSESIRPVVQIVDKHIKEHLVHCKEEDDVRDIADAVALAAKQTPADLKQQLGLTDDQIRSIANELFGGGFTTITESFRWAINLLTAFPEIQERARRELAEVCGDRPLRLTDRSNIPYNEAVHLEIFRYSSLTALGLPHSTMDDTTLRGFFIPKGTTIFSNYFAHHYNPQYFPDPDSFKPDRFLTADGKLDADKAQLVVPFGVGKRRCVGENLARQELSLFIGRLLQQFEIRQDPSNPVNIRDVLPGLNRGPIQTPLIFNKIVL</sequence>
<evidence type="ECO:0000256" key="15">
    <source>
        <dbReference type="RuleBase" id="RU000461"/>
    </source>
</evidence>
<comment type="cofactor">
    <cofactor evidence="1 14">
        <name>heme</name>
        <dbReference type="ChEBI" id="CHEBI:30413"/>
    </cofactor>
</comment>
<dbReference type="SUPFAM" id="SSF48264">
    <property type="entry name" value="Cytochrome P450"/>
    <property type="match status" value="1"/>
</dbReference>
<keyword evidence="8" id="KW-0256">Endoplasmic reticulum</keyword>
<dbReference type="Pfam" id="PF00067">
    <property type="entry name" value="p450"/>
    <property type="match status" value="1"/>
</dbReference>
<evidence type="ECO:0000256" key="9">
    <source>
        <dbReference type="ARBA" id="ARBA00022848"/>
    </source>
</evidence>
<protein>
    <recommendedName>
        <fullName evidence="5">unspecific monooxygenase</fullName>
        <ecNumber evidence="5">1.14.14.1</ecNumber>
    </recommendedName>
</protein>
<evidence type="ECO:0000313" key="16">
    <source>
        <dbReference type="Proteomes" id="UP000887566"/>
    </source>
</evidence>
<dbReference type="GO" id="GO:0005506">
    <property type="term" value="F:iron ion binding"/>
    <property type="evidence" value="ECO:0007669"/>
    <property type="project" value="InterPro"/>
</dbReference>